<feature type="coiled-coil region" evidence="3">
    <location>
        <begin position="432"/>
        <end position="459"/>
    </location>
</feature>
<evidence type="ECO:0000256" key="2">
    <source>
        <dbReference type="RuleBase" id="RU362097"/>
    </source>
</evidence>
<dbReference type="PANTHER" id="PTHR30203">
    <property type="entry name" value="OUTER MEMBRANE CATION EFFLUX PROTEIN"/>
    <property type="match status" value="1"/>
</dbReference>
<gene>
    <name evidence="4" type="ORF">GGR21_001470</name>
</gene>
<dbReference type="EMBL" id="JACIEP010000004">
    <property type="protein sequence ID" value="MBB4035577.1"/>
    <property type="molecule type" value="Genomic_DNA"/>
</dbReference>
<dbReference type="Gene3D" id="2.20.200.10">
    <property type="entry name" value="Outer membrane efflux proteins (OEP)"/>
    <property type="match status" value="1"/>
</dbReference>
<evidence type="ECO:0000256" key="1">
    <source>
        <dbReference type="ARBA" id="ARBA00007613"/>
    </source>
</evidence>
<keyword evidence="5" id="KW-1185">Reference proteome</keyword>
<keyword evidence="2 4" id="KW-0449">Lipoprotein</keyword>
<dbReference type="InterPro" id="IPR010131">
    <property type="entry name" value="MdtP/NodT-like"/>
</dbReference>
<protein>
    <submittedName>
        <fullName evidence="4">NodT family efflux transporter outer membrane factor (OMF) lipoprotein</fullName>
    </submittedName>
</protein>
<dbReference type="AlphaFoldDB" id="A0A840CHT7"/>
<keyword evidence="2" id="KW-0564">Palmitate</keyword>
<sequence>MNKINIKWIVLLGVILSIGLSSCQVVNKYKAPEVDAEGLFRDMNPTDTTSIANIPWREYFSDPILQSLIDEGLNNSYDMAITNERIKQAEAALGMARAAYFPSLALGANATHNRYSVSPNGRVKELGYGNTEYMVGITASWELDVWGKLNRQSRAKFADMLNSYAGRNLVQTSLIANIANTYYTILSLDEQLRVTREMIGLMQESVDAMEDLKEAGFQNRAAVEQMKATLYSAQVSIPDLESNIRQLENSICLMLGRKPGSVLRTTIKEQDVPTELKYGLPIQMLAKRPDVVQAELSFRSTFELTNAARASFYPSINITSASLGYAGTLFKPENLAASIVGSIMQPIFAKKQLITQLKVAKAEEQAALLTFEKTILTAATEVSDIIYTYESSLSKNDVRSRQVESLTLAVSDTKELLNAGEANYLEVITAQQNLLQARLDQVSDKLEQLQASVNLYKALGGGTE</sequence>
<dbReference type="InterPro" id="IPR003423">
    <property type="entry name" value="OMP_efflux"/>
</dbReference>
<dbReference type="NCBIfam" id="TIGR01845">
    <property type="entry name" value="outer_NodT"/>
    <property type="match status" value="1"/>
</dbReference>
<accession>A0A840CHT7</accession>
<dbReference type="PANTHER" id="PTHR30203:SF33">
    <property type="entry name" value="BLR4455 PROTEIN"/>
    <property type="match status" value="1"/>
</dbReference>
<keyword evidence="2" id="KW-1134">Transmembrane beta strand</keyword>
<dbReference type="GO" id="GO:0015562">
    <property type="term" value="F:efflux transmembrane transporter activity"/>
    <property type="evidence" value="ECO:0007669"/>
    <property type="project" value="InterPro"/>
</dbReference>
<keyword evidence="2" id="KW-0472">Membrane</keyword>
<comment type="caution">
    <text evidence="4">The sequence shown here is derived from an EMBL/GenBank/DDBJ whole genome shotgun (WGS) entry which is preliminary data.</text>
</comment>
<dbReference type="Gene3D" id="1.20.1600.10">
    <property type="entry name" value="Outer membrane efflux proteins (OEP)"/>
    <property type="match status" value="1"/>
</dbReference>
<evidence type="ECO:0000256" key="3">
    <source>
        <dbReference type="SAM" id="Coils"/>
    </source>
</evidence>
<dbReference type="Pfam" id="PF02321">
    <property type="entry name" value="OEP"/>
    <property type="match status" value="2"/>
</dbReference>
<reference evidence="4 5" key="1">
    <citation type="submission" date="2020-08" db="EMBL/GenBank/DDBJ databases">
        <title>Genomic Encyclopedia of Type Strains, Phase IV (KMG-IV): sequencing the most valuable type-strain genomes for metagenomic binning, comparative biology and taxonomic classification.</title>
        <authorList>
            <person name="Goeker M."/>
        </authorList>
    </citation>
    <scope>NUCLEOTIDE SEQUENCE [LARGE SCALE GENOMIC DNA]</scope>
    <source>
        <strain evidence="4 5">DSM 104969</strain>
    </source>
</reference>
<dbReference type="RefSeq" id="WP_183306507.1">
    <property type="nucleotide sequence ID" value="NZ_JACIEP010000004.1"/>
</dbReference>
<keyword evidence="3" id="KW-0175">Coiled coil</keyword>
<evidence type="ECO:0000313" key="4">
    <source>
        <dbReference type="EMBL" id="MBB4035577.1"/>
    </source>
</evidence>
<name>A0A840CHT7_9BACT</name>
<proteinExistence type="inferred from homology"/>
<dbReference type="Proteomes" id="UP000555103">
    <property type="component" value="Unassembled WGS sequence"/>
</dbReference>
<dbReference type="PROSITE" id="PS51257">
    <property type="entry name" value="PROKAR_LIPOPROTEIN"/>
    <property type="match status" value="1"/>
</dbReference>
<comment type="subcellular location">
    <subcellularLocation>
        <location evidence="2">Cell membrane</location>
        <topology evidence="2">Lipid-anchor</topology>
    </subcellularLocation>
</comment>
<dbReference type="SUPFAM" id="SSF56954">
    <property type="entry name" value="Outer membrane efflux proteins (OEP)"/>
    <property type="match status" value="1"/>
</dbReference>
<evidence type="ECO:0000313" key="5">
    <source>
        <dbReference type="Proteomes" id="UP000555103"/>
    </source>
</evidence>
<organism evidence="4 5">
    <name type="scientific">Dysgonomonas hofstadii</name>
    <dbReference type="NCBI Taxonomy" id="637886"/>
    <lineage>
        <taxon>Bacteria</taxon>
        <taxon>Pseudomonadati</taxon>
        <taxon>Bacteroidota</taxon>
        <taxon>Bacteroidia</taxon>
        <taxon>Bacteroidales</taxon>
        <taxon>Dysgonomonadaceae</taxon>
        <taxon>Dysgonomonas</taxon>
    </lineage>
</organism>
<comment type="similarity">
    <text evidence="1 2">Belongs to the outer membrane factor (OMF) (TC 1.B.17) family.</text>
</comment>
<keyword evidence="2" id="KW-0812">Transmembrane</keyword>
<dbReference type="GO" id="GO:0005886">
    <property type="term" value="C:plasma membrane"/>
    <property type="evidence" value="ECO:0007669"/>
    <property type="project" value="UniProtKB-SubCell"/>
</dbReference>